<dbReference type="EMBL" id="CP016616">
    <property type="protein sequence ID" value="ANY77197.1"/>
    <property type="molecule type" value="Genomic_DNA"/>
</dbReference>
<proteinExistence type="predicted"/>
<accession>A0A1B2EB75</accession>
<dbReference type="AlphaFoldDB" id="A0A1B2EB75"/>
<reference evidence="1" key="1">
    <citation type="submission" date="2016-07" db="EMBL/GenBank/DDBJ databases">
        <title>Microvirga ossetica sp. nov. a new species of rhizobia isolated from root nodules of the legume species Vicia alpestris Steven originated from North Ossetia region in the Caucasus.</title>
        <authorList>
            <person name="Safronova V.I."/>
            <person name="Kuznetsova I.G."/>
            <person name="Sazanova A.L."/>
            <person name="Belimov A."/>
            <person name="Andronov E."/>
            <person name="Osledkin Y.S."/>
            <person name="Onishchuk O.P."/>
            <person name="Kurchak O.N."/>
            <person name="Shaposhnikov A.I."/>
            <person name="Willems A."/>
            <person name="Tikhonovich I.A."/>
        </authorList>
    </citation>
    <scope>NUCLEOTIDE SEQUENCE [LARGE SCALE GENOMIC DNA]</scope>
    <source>
        <strain evidence="1">V5/3M</strain>
    </source>
</reference>
<dbReference type="InterPro" id="IPR007487">
    <property type="entry name" value="ABC_transpt-TYRBP-like"/>
</dbReference>
<organism evidence="1">
    <name type="scientific">Microvirga ossetica</name>
    <dbReference type="NCBI Taxonomy" id="1882682"/>
    <lineage>
        <taxon>Bacteria</taxon>
        <taxon>Pseudomonadati</taxon>
        <taxon>Pseudomonadota</taxon>
        <taxon>Alphaproteobacteria</taxon>
        <taxon>Hyphomicrobiales</taxon>
        <taxon>Methylobacteriaceae</taxon>
        <taxon>Microvirga</taxon>
    </lineage>
</organism>
<protein>
    <recommendedName>
        <fullName evidence="2">ABC transporter substrate-binding protein</fullName>
    </recommendedName>
</protein>
<sequence length="328" mass="34689">MRRREVVFGLAISSLIGPTHAQERAPLVGVLSPASQHGAESSLVNQPFKRALTDLGYSPGRNIELAERFADGDERRLPTLAAELVSLEPRVLFTNTNAGAVAAAAATRTIPVVVGPAGEFVLYELAGGTLAQPRTNVTGVVLTSPEIDAKCLSVLIEIAPAVRRIGILVNPRNPGQREYPAALTRVGRLDATLVRLEAGGLADIDIALAQALSENVDALFVADDPRIAVDPPVRQRVLRFAMANRKPVTSSHQNYARDGALFAMGPSVPALAARGAAYVDKILKGARVEDLPIERPSTFITVVNLMTARALGLAIPVAVLASADEVIE</sequence>
<dbReference type="OrthoDB" id="1680494at2"/>
<dbReference type="PANTHER" id="PTHR35271">
    <property type="entry name" value="ABC TRANSPORTER, SUBSTRATE-BINDING LIPOPROTEIN-RELATED"/>
    <property type="match status" value="1"/>
</dbReference>
<dbReference type="PANTHER" id="PTHR35271:SF1">
    <property type="entry name" value="ABC TRANSPORTER, SUBSTRATE-BINDING LIPOPROTEIN"/>
    <property type="match status" value="1"/>
</dbReference>
<name>A0A1B2EB75_9HYPH</name>
<dbReference type="KEGG" id="moc:BB934_02350"/>
<evidence type="ECO:0008006" key="2">
    <source>
        <dbReference type="Google" id="ProtNLM"/>
    </source>
</evidence>
<dbReference type="CDD" id="cd06325">
    <property type="entry name" value="PBP1_ABC_unchar_transporter"/>
    <property type="match status" value="1"/>
</dbReference>
<dbReference type="Pfam" id="PF04392">
    <property type="entry name" value="ABC_sub_bind"/>
    <property type="match status" value="1"/>
</dbReference>
<dbReference type="Gene3D" id="3.40.50.2300">
    <property type="match status" value="2"/>
</dbReference>
<evidence type="ECO:0000313" key="1">
    <source>
        <dbReference type="EMBL" id="ANY77197.1"/>
    </source>
</evidence>
<gene>
    <name evidence="1" type="ORF">BB934_02350</name>
</gene>